<keyword evidence="3" id="KW-0597">Phosphoprotein</keyword>
<dbReference type="SUPFAM" id="SSF50729">
    <property type="entry name" value="PH domain-like"/>
    <property type="match status" value="1"/>
</dbReference>
<dbReference type="InterPro" id="IPR039597">
    <property type="entry name" value="M-RIP_PH"/>
</dbReference>
<accession>A0A091TJF1</accession>
<sequence>SPFSLFSRRSQVIEKFEALDIENAEHMETNVLAGAALSSETRQGRSEKRVFPRKRDFTCEGAAVGSILDVSASPLSPHRRAKSLDRRSTESSMTPDLLSFKKGWLTKQYEDGQWKKHWFVLTDQSLRYYRDSVAEEAADLDGEIDLSTCYDVTEYPVQRNYGFQIHTKEGEFTLSAMTSGIRRNWIQTIIKHVRPTTAPDVTSSLPEEKSKTSSSFETGPKPSEKPDVEQTELDPEQKRSRARERRREGRSKTFDWAEFRPIQQALAQERASAADSSKSGSAAFPRDSGATDADPGELERERARRRGGRRSSEEALRMEVDRILPIPADIKPQNVHVEIEQRWHQVETTPLREEKQIPIAPLHLTHAEDRDEGLTKQHLTTLLEKELEQKQKEALELLEQNRHLQDQLKVALGREQSAREGYVLQATCERGFAAMEETHQKKIEDLQRQGPLLGANAVLSHAAIEAMKNAHREELERELEKSQRSQISSVNADIEALRRQYLEELQSVQRELEVLSEQYSQKCLENAHLAQALEAERQALRQCQRENQELNAHNQELNNRLAAEITRLRTLLTGEGGGEAAGSPLTQGKDAYELEVLLRVKESEIQYLKQEISSLKDELQTALRDKKYASDKYKDIYTELSIVKAKADCDISRLKEQLKAATEAQGEKSPVNTTVSGYDIMKSKSNPDFLKKDRSSVSRQLRNIRSKSVIEQVSWDN</sequence>
<evidence type="ECO:0000259" key="9">
    <source>
        <dbReference type="PROSITE" id="PS50003"/>
    </source>
</evidence>
<dbReference type="AlphaFoldDB" id="A0A091TJF1"/>
<evidence type="ECO:0000256" key="8">
    <source>
        <dbReference type="SAM" id="MobiDB-lite"/>
    </source>
</evidence>
<dbReference type="Pfam" id="PF00169">
    <property type="entry name" value="PH"/>
    <property type="match status" value="1"/>
</dbReference>
<name>A0A091TJF1_PHALP</name>
<proteinExistence type="predicted"/>
<keyword evidence="5" id="KW-0009">Actin-binding</keyword>
<dbReference type="InterPro" id="IPR011993">
    <property type="entry name" value="PH-like_dom_sf"/>
</dbReference>
<dbReference type="EMBL" id="KK455507">
    <property type="protein sequence ID" value="KFQ76112.1"/>
    <property type="molecule type" value="Genomic_DNA"/>
</dbReference>
<feature type="region of interest" description="Disordered" evidence="8">
    <location>
        <begin position="196"/>
        <end position="314"/>
    </location>
</feature>
<evidence type="ECO:0000313" key="11">
    <source>
        <dbReference type="Proteomes" id="UP000053638"/>
    </source>
</evidence>
<feature type="non-terminal residue" evidence="10">
    <location>
        <position position="1"/>
    </location>
</feature>
<keyword evidence="11" id="KW-1185">Reference proteome</keyword>
<dbReference type="PhylomeDB" id="A0A091TJF1"/>
<dbReference type="Proteomes" id="UP000053638">
    <property type="component" value="Unassembled WGS sequence"/>
</dbReference>
<evidence type="ECO:0000256" key="3">
    <source>
        <dbReference type="ARBA" id="ARBA00022553"/>
    </source>
</evidence>
<comment type="subcellular location">
    <subcellularLocation>
        <location evidence="1">Cytoplasm</location>
        <location evidence="1">Cytoskeleton</location>
    </subcellularLocation>
</comment>
<dbReference type="PROSITE" id="PS50003">
    <property type="entry name" value="PH_DOMAIN"/>
    <property type="match status" value="1"/>
</dbReference>
<feature type="coiled-coil region" evidence="7">
    <location>
        <begin position="461"/>
        <end position="567"/>
    </location>
</feature>
<evidence type="ECO:0000256" key="2">
    <source>
        <dbReference type="ARBA" id="ARBA00022490"/>
    </source>
</evidence>
<dbReference type="SMART" id="SM00233">
    <property type="entry name" value="PH"/>
    <property type="match status" value="1"/>
</dbReference>
<evidence type="ECO:0000313" key="10">
    <source>
        <dbReference type="EMBL" id="KFQ76112.1"/>
    </source>
</evidence>
<protein>
    <submittedName>
        <fullName evidence="10">Myosin phosphatase Rho-interacting protein</fullName>
    </submittedName>
</protein>
<dbReference type="FunFam" id="2.30.29.30:FF:000133">
    <property type="entry name" value="myosin phosphatase Rho-interacting protein isoform X1"/>
    <property type="match status" value="1"/>
</dbReference>
<organism evidence="10 11">
    <name type="scientific">Phaethon lepturus</name>
    <name type="common">White-tailed tropicbird</name>
    <dbReference type="NCBI Taxonomy" id="97097"/>
    <lineage>
        <taxon>Eukaryota</taxon>
        <taxon>Metazoa</taxon>
        <taxon>Chordata</taxon>
        <taxon>Craniata</taxon>
        <taxon>Vertebrata</taxon>
        <taxon>Euteleostomi</taxon>
        <taxon>Archelosauria</taxon>
        <taxon>Archosauria</taxon>
        <taxon>Dinosauria</taxon>
        <taxon>Saurischia</taxon>
        <taxon>Theropoda</taxon>
        <taxon>Coelurosauria</taxon>
        <taxon>Aves</taxon>
        <taxon>Neognathae</taxon>
        <taxon>Neoaves</taxon>
        <taxon>Phaethontimorphae</taxon>
        <taxon>Phaethontiformes</taxon>
        <taxon>Phaethontidae</taxon>
        <taxon>Phaethon</taxon>
    </lineage>
</organism>
<evidence type="ECO:0000256" key="4">
    <source>
        <dbReference type="ARBA" id="ARBA00023054"/>
    </source>
</evidence>
<feature type="compositionally biased region" description="Basic and acidic residues" evidence="8">
    <location>
        <begin position="235"/>
        <end position="258"/>
    </location>
</feature>
<dbReference type="InterPro" id="IPR001849">
    <property type="entry name" value="PH_domain"/>
</dbReference>
<dbReference type="GO" id="GO:0051015">
    <property type="term" value="F:actin filament binding"/>
    <property type="evidence" value="ECO:0007669"/>
    <property type="project" value="TreeGrafter"/>
</dbReference>
<feature type="non-terminal residue" evidence="10">
    <location>
        <position position="717"/>
    </location>
</feature>
<dbReference type="CDD" id="cd13275">
    <property type="entry name" value="PH_M-RIP"/>
    <property type="match status" value="1"/>
</dbReference>
<dbReference type="Gene3D" id="2.30.29.30">
    <property type="entry name" value="Pleckstrin-homology domain (PH domain)/Phosphotyrosine-binding domain (PTB)"/>
    <property type="match status" value="1"/>
</dbReference>
<dbReference type="InterPro" id="IPR052223">
    <property type="entry name" value="Actin_Cytoskeleton_Reg"/>
</dbReference>
<feature type="region of interest" description="Disordered" evidence="8">
    <location>
        <begin position="663"/>
        <end position="697"/>
    </location>
</feature>
<dbReference type="PANTHER" id="PTHR17271:SF9">
    <property type="entry name" value="MYOSIN PHOSPHATASE RHO-INTERACTING PROTEIN"/>
    <property type="match status" value="1"/>
</dbReference>
<feature type="domain" description="PH" evidence="9">
    <location>
        <begin position="98"/>
        <end position="194"/>
    </location>
</feature>
<keyword evidence="4 7" id="KW-0175">Coiled coil</keyword>
<keyword evidence="2" id="KW-0963">Cytoplasm</keyword>
<evidence type="ECO:0000256" key="5">
    <source>
        <dbReference type="ARBA" id="ARBA00023203"/>
    </source>
</evidence>
<reference evidence="10 11" key="1">
    <citation type="submission" date="2014-04" db="EMBL/GenBank/DDBJ databases">
        <title>Genome evolution of avian class.</title>
        <authorList>
            <person name="Zhang G."/>
            <person name="Li C."/>
        </authorList>
    </citation>
    <scope>NUCLEOTIDE SEQUENCE [LARGE SCALE GENOMIC DNA]</scope>
    <source>
        <strain evidence="10">BGI_N335</strain>
    </source>
</reference>
<evidence type="ECO:0000256" key="1">
    <source>
        <dbReference type="ARBA" id="ARBA00004245"/>
    </source>
</evidence>
<feature type="coiled-coil region" evidence="7">
    <location>
        <begin position="380"/>
        <end position="407"/>
    </location>
</feature>
<dbReference type="PANTHER" id="PTHR17271">
    <property type="entry name" value="PLECKSTRIN HOMOLOGY PH DOMAIN-CONTAINING PROTEIN"/>
    <property type="match status" value="1"/>
</dbReference>
<evidence type="ECO:0000256" key="7">
    <source>
        <dbReference type="SAM" id="Coils"/>
    </source>
</evidence>
<evidence type="ECO:0000256" key="6">
    <source>
        <dbReference type="ARBA" id="ARBA00023212"/>
    </source>
</evidence>
<feature type="compositionally biased region" description="Low complexity" evidence="8">
    <location>
        <begin position="271"/>
        <end position="283"/>
    </location>
</feature>
<keyword evidence="6" id="KW-0206">Cytoskeleton</keyword>
<dbReference type="GO" id="GO:0015629">
    <property type="term" value="C:actin cytoskeleton"/>
    <property type="evidence" value="ECO:0007669"/>
    <property type="project" value="UniProtKB-ARBA"/>
</dbReference>
<gene>
    <name evidence="10" type="ORF">N335_05214</name>
</gene>